<dbReference type="Proteomes" id="UP000037460">
    <property type="component" value="Unassembled WGS sequence"/>
</dbReference>
<evidence type="ECO:0000313" key="2">
    <source>
        <dbReference type="Proteomes" id="UP000037460"/>
    </source>
</evidence>
<comment type="caution">
    <text evidence="1">The sequence shown here is derived from an EMBL/GenBank/DDBJ whole genome shotgun (WGS) entry which is preliminary data.</text>
</comment>
<dbReference type="AlphaFoldDB" id="A0A0M0J3I2"/>
<name>A0A0M0J3I2_9EUKA</name>
<protein>
    <submittedName>
        <fullName evidence="1">Uncharacterized protein</fullName>
    </submittedName>
</protein>
<dbReference type="EMBL" id="JWZX01003389">
    <property type="protein sequence ID" value="KOO21121.1"/>
    <property type="molecule type" value="Genomic_DNA"/>
</dbReference>
<proteinExistence type="predicted"/>
<accession>A0A0M0J3I2</accession>
<sequence>MRADRYAVCDWLLDPANAFTLRHERNLHTGGSISADKVSLFRADTESAGRAHIKAWAALNGVDVVALTMQGSSLDRFEEDVTIYRATGAEVLVSGKFAKDVQPRLDALRAGMPTAPFVLVRFEADHFDAILDLVAHPTLTSWRA</sequence>
<evidence type="ECO:0000313" key="1">
    <source>
        <dbReference type="EMBL" id="KOO21121.1"/>
    </source>
</evidence>
<gene>
    <name evidence="1" type="ORF">Ctob_001981</name>
</gene>
<reference evidence="2" key="1">
    <citation type="journal article" date="2015" name="PLoS Genet.">
        <title>Genome Sequence and Transcriptome Analyses of Chrysochromulina tobin: Metabolic Tools for Enhanced Algal Fitness in the Prominent Order Prymnesiales (Haptophyceae).</title>
        <authorList>
            <person name="Hovde B.T."/>
            <person name="Deodato C.R."/>
            <person name="Hunsperger H.M."/>
            <person name="Ryken S.A."/>
            <person name="Yost W."/>
            <person name="Jha R.K."/>
            <person name="Patterson J."/>
            <person name="Monnat R.J. Jr."/>
            <person name="Barlow S.B."/>
            <person name="Starkenburg S.R."/>
            <person name="Cattolico R.A."/>
        </authorList>
    </citation>
    <scope>NUCLEOTIDE SEQUENCE</scope>
    <source>
        <strain evidence="2">CCMP291</strain>
    </source>
</reference>
<keyword evidence="2" id="KW-1185">Reference proteome</keyword>
<organism evidence="1 2">
    <name type="scientific">Chrysochromulina tobinii</name>
    <dbReference type="NCBI Taxonomy" id="1460289"/>
    <lineage>
        <taxon>Eukaryota</taxon>
        <taxon>Haptista</taxon>
        <taxon>Haptophyta</taxon>
        <taxon>Prymnesiophyceae</taxon>
        <taxon>Prymnesiales</taxon>
        <taxon>Chrysochromulinaceae</taxon>
        <taxon>Chrysochromulina</taxon>
    </lineage>
</organism>